<evidence type="ECO:0000256" key="1">
    <source>
        <dbReference type="ARBA" id="ARBA00022679"/>
    </source>
</evidence>
<name>A0ABM9D724_9BACT</name>
<dbReference type="Proteomes" id="UP001295463">
    <property type="component" value="Chromosome"/>
</dbReference>
<gene>
    <name evidence="3" type="ORF">GEAMG1_1164</name>
</gene>
<dbReference type="SUPFAM" id="SSF53335">
    <property type="entry name" value="S-adenosyl-L-methionine-dependent methyltransferases"/>
    <property type="match status" value="1"/>
</dbReference>
<dbReference type="EMBL" id="OW150024">
    <property type="protein sequence ID" value="CAH2030978.1"/>
    <property type="molecule type" value="Genomic_DNA"/>
</dbReference>
<dbReference type="RefSeq" id="WP_305731844.1">
    <property type="nucleotide sequence ID" value="NZ_OW150024.1"/>
</dbReference>
<dbReference type="Pfam" id="PF13649">
    <property type="entry name" value="Methyltransf_25"/>
    <property type="match status" value="1"/>
</dbReference>
<sequence>MAVRRDFDAAAAAWDEKPHRVRLAGDIATAIQARLPVSKGWHAMDLGCGTGLLTLQLAPLVRDIVGVDGSRGMLEKLDEKVRAAGCSNVRTLYCDLERDELPEGTFDLITAAMLLHHIPDVAQLIDALRRRLQPGGWLALADLDQEDGSFHEDATGVFHNGFSRECLLALLSDAGFGEVTVAPAAEVVKGERHYPVLLAVGRRCR</sequence>
<dbReference type="CDD" id="cd02440">
    <property type="entry name" value="AdoMet_MTases"/>
    <property type="match status" value="1"/>
</dbReference>
<dbReference type="PANTHER" id="PTHR43861">
    <property type="entry name" value="TRANS-ACONITATE 2-METHYLTRANSFERASE-RELATED"/>
    <property type="match status" value="1"/>
</dbReference>
<keyword evidence="3" id="KW-0489">Methyltransferase</keyword>
<dbReference type="GO" id="GO:0032259">
    <property type="term" value="P:methylation"/>
    <property type="evidence" value="ECO:0007669"/>
    <property type="project" value="UniProtKB-KW"/>
</dbReference>
<keyword evidence="1" id="KW-0808">Transferase</keyword>
<accession>A0ABM9D724</accession>
<evidence type="ECO:0000259" key="2">
    <source>
        <dbReference type="Pfam" id="PF13649"/>
    </source>
</evidence>
<dbReference type="InterPro" id="IPR041698">
    <property type="entry name" value="Methyltransf_25"/>
</dbReference>
<protein>
    <submittedName>
        <fullName evidence="3">Methyltransferase type 12</fullName>
    </submittedName>
</protein>
<evidence type="ECO:0000313" key="4">
    <source>
        <dbReference type="Proteomes" id="UP001295463"/>
    </source>
</evidence>
<keyword evidence="4" id="KW-1185">Reference proteome</keyword>
<reference evidence="3 4" key="1">
    <citation type="submission" date="2022-03" db="EMBL/GenBank/DDBJ databases">
        <authorList>
            <person name="Koch H."/>
        </authorList>
    </citation>
    <scope>NUCLEOTIDE SEQUENCE [LARGE SCALE GENOMIC DNA]</scope>
    <source>
        <strain evidence="3 4">G1</strain>
    </source>
</reference>
<dbReference type="GO" id="GO:0008168">
    <property type="term" value="F:methyltransferase activity"/>
    <property type="evidence" value="ECO:0007669"/>
    <property type="project" value="UniProtKB-KW"/>
</dbReference>
<evidence type="ECO:0000313" key="3">
    <source>
        <dbReference type="EMBL" id="CAH2030978.1"/>
    </source>
</evidence>
<dbReference type="Gene3D" id="3.40.50.150">
    <property type="entry name" value="Vaccinia Virus protein VP39"/>
    <property type="match status" value="1"/>
</dbReference>
<dbReference type="InterPro" id="IPR029063">
    <property type="entry name" value="SAM-dependent_MTases_sf"/>
</dbReference>
<proteinExistence type="predicted"/>
<organism evidence="3 4">
    <name type="scientific">Trichlorobacter ammonificans</name>
    <dbReference type="NCBI Taxonomy" id="2916410"/>
    <lineage>
        <taxon>Bacteria</taxon>
        <taxon>Pseudomonadati</taxon>
        <taxon>Thermodesulfobacteriota</taxon>
        <taxon>Desulfuromonadia</taxon>
        <taxon>Geobacterales</taxon>
        <taxon>Geobacteraceae</taxon>
        <taxon>Trichlorobacter</taxon>
    </lineage>
</organism>
<dbReference type="PANTHER" id="PTHR43861:SF3">
    <property type="entry name" value="PUTATIVE (AFU_ORTHOLOGUE AFUA_2G14390)-RELATED"/>
    <property type="match status" value="1"/>
</dbReference>
<feature type="domain" description="Methyltransferase" evidence="2">
    <location>
        <begin position="44"/>
        <end position="136"/>
    </location>
</feature>